<dbReference type="Pfam" id="PF12014">
    <property type="entry name" value="Cyclin_D1_bind"/>
    <property type="match status" value="1"/>
</dbReference>
<dbReference type="CDD" id="cd00920">
    <property type="entry name" value="Cupredoxin"/>
    <property type="match status" value="1"/>
</dbReference>
<dbReference type="PANTHER" id="PTHR34883">
    <property type="entry name" value="SERINE-RICH PROTEIN, PUTATIVE-RELATED-RELATED"/>
    <property type="match status" value="1"/>
</dbReference>
<dbReference type="SUPFAM" id="SSF49503">
    <property type="entry name" value="Cupredoxins"/>
    <property type="match status" value="1"/>
</dbReference>
<dbReference type="Proteomes" id="UP001153678">
    <property type="component" value="Unassembled WGS sequence"/>
</dbReference>
<evidence type="ECO:0000256" key="3">
    <source>
        <dbReference type="SAM" id="SignalP"/>
    </source>
</evidence>
<keyword evidence="5" id="KW-1185">Reference proteome</keyword>
<evidence type="ECO:0000313" key="5">
    <source>
        <dbReference type="Proteomes" id="UP001153678"/>
    </source>
</evidence>
<accession>A0A9W4WSC0</accession>
<name>A0A9W4WSC0_9GLOM</name>
<evidence type="ECO:0000256" key="2">
    <source>
        <dbReference type="SAM" id="Phobius"/>
    </source>
</evidence>
<feature type="region of interest" description="Disordered" evidence="1">
    <location>
        <begin position="274"/>
        <end position="298"/>
    </location>
</feature>
<gene>
    <name evidence="4" type="ORF">FWILDA_LOCUS10624</name>
</gene>
<keyword evidence="2" id="KW-0472">Membrane</keyword>
<keyword evidence="2" id="KW-1133">Transmembrane helix</keyword>
<dbReference type="OrthoDB" id="722566at2759"/>
<feature type="region of interest" description="Disordered" evidence="1">
    <location>
        <begin position="123"/>
        <end position="145"/>
    </location>
</feature>
<evidence type="ECO:0000256" key="1">
    <source>
        <dbReference type="SAM" id="MobiDB-lite"/>
    </source>
</evidence>
<organism evidence="4 5">
    <name type="scientific">Funneliformis geosporum</name>
    <dbReference type="NCBI Taxonomy" id="1117311"/>
    <lineage>
        <taxon>Eukaryota</taxon>
        <taxon>Fungi</taxon>
        <taxon>Fungi incertae sedis</taxon>
        <taxon>Mucoromycota</taxon>
        <taxon>Glomeromycotina</taxon>
        <taxon>Glomeromycetes</taxon>
        <taxon>Glomerales</taxon>
        <taxon>Glomeraceae</taxon>
        <taxon>Funneliformis</taxon>
    </lineage>
</organism>
<dbReference type="AlphaFoldDB" id="A0A9W4WSC0"/>
<dbReference type="PANTHER" id="PTHR34883:SF8">
    <property type="entry name" value="EXTRACELLULAR SERINE-RICH PROTEIN (AFU_ORTHOLOGUE AFUA_6G00670)"/>
    <property type="match status" value="1"/>
</dbReference>
<dbReference type="InterPro" id="IPR008972">
    <property type="entry name" value="Cupredoxin"/>
</dbReference>
<sequence>MKSSIWIFIIFLYFIKCTNGETIIIKVGERGLSFSPQNVSAKLNDVIQWEYIYGKHQIVQSDGPGNCIKSKALNAFDSGLKEQGIFSMTITQTKGMMYYFCSYSSHCAYGMWGVIKIDPNNPVNNPTESSTPNTATPPNKTDTNDPEGMNLPIIIGISIGGFFALSILGLVGFVLYRRKKYQKQFDISMQPYDPKLIAGEHGGTDGGSNLNNIRGSVGMASVSSLGNNLSRSNTRFGHSTNEVIASNIYNQNQPYDETAMNYVERTSSEFDGGSRLYGGPLVGDNESNSGEVPISSLSPPPTYDQQYGQYSNEISYQQGPPIPPHPSLIPQQQYGVPYLVPQPTNIYPQYGPQYNNTSDIYGPSNPGQYAYQQPPPHQPQQSGQFTVNPAQYYGSRILYKFGWLIGYWAGNKPINGSFLNIKFDSYKSSIIAWRITAINKSLRSVSWSKNLSVRLVYTEPEYRHQILFSVQYDSKQHRSKVLEGNNILNDDGECIIRKALFEKHNESVLWKQDDDDEYGDEQRGLILEEEEISNADEVDTTIFCHENTIENQDCFLFEDEKYFKCWTLNKNQKEKKKFDGIWIGDYGAHGIEFILFREDDSGYLFATKITGDINVPRGEISWRCNLKDQVRICDELEWNGKVSYRAKTKVAYEGFRNPDEIDSEVIIVSYDKLVVYWYDLSEMATFVRVV</sequence>
<feature type="transmembrane region" description="Helical" evidence="2">
    <location>
        <begin position="153"/>
        <end position="176"/>
    </location>
</feature>
<proteinExistence type="predicted"/>
<dbReference type="Gene3D" id="2.60.40.420">
    <property type="entry name" value="Cupredoxins - blue copper proteins"/>
    <property type="match status" value="1"/>
</dbReference>
<dbReference type="EMBL" id="CAMKVN010002762">
    <property type="protein sequence ID" value="CAI2182526.1"/>
    <property type="molecule type" value="Genomic_DNA"/>
</dbReference>
<keyword evidence="3" id="KW-0732">Signal</keyword>
<feature type="chain" id="PRO_5040719131" evidence="3">
    <location>
        <begin position="21"/>
        <end position="690"/>
    </location>
</feature>
<protein>
    <submittedName>
        <fullName evidence="4">3073_t:CDS:1</fullName>
    </submittedName>
</protein>
<feature type="compositionally biased region" description="Polar residues" evidence="1">
    <location>
        <begin position="123"/>
        <end position="141"/>
    </location>
</feature>
<evidence type="ECO:0000313" key="4">
    <source>
        <dbReference type="EMBL" id="CAI2182526.1"/>
    </source>
</evidence>
<feature type="signal peptide" evidence="3">
    <location>
        <begin position="1"/>
        <end position="20"/>
    </location>
</feature>
<dbReference type="InterPro" id="IPR052953">
    <property type="entry name" value="Ser-rich/MCO-related"/>
</dbReference>
<reference evidence="4" key="1">
    <citation type="submission" date="2022-08" db="EMBL/GenBank/DDBJ databases">
        <authorList>
            <person name="Kallberg Y."/>
            <person name="Tangrot J."/>
            <person name="Rosling A."/>
        </authorList>
    </citation>
    <scope>NUCLEOTIDE SEQUENCE</scope>
    <source>
        <strain evidence="4">Wild A</strain>
    </source>
</reference>
<keyword evidence="2" id="KW-0812">Transmembrane</keyword>
<comment type="caution">
    <text evidence="4">The sequence shown here is derived from an EMBL/GenBank/DDBJ whole genome shotgun (WGS) entry which is preliminary data.</text>
</comment>